<evidence type="ECO:0000256" key="1">
    <source>
        <dbReference type="ARBA" id="ARBA00006484"/>
    </source>
</evidence>
<dbReference type="PANTHER" id="PTHR43008">
    <property type="entry name" value="BENZIL REDUCTASE"/>
    <property type="match status" value="1"/>
</dbReference>
<evidence type="ECO:0000256" key="2">
    <source>
        <dbReference type="ARBA" id="ARBA00023002"/>
    </source>
</evidence>
<dbReference type="InterPro" id="IPR036291">
    <property type="entry name" value="NAD(P)-bd_dom_sf"/>
</dbReference>
<evidence type="ECO:0000313" key="4">
    <source>
        <dbReference type="Proteomes" id="UP000656319"/>
    </source>
</evidence>
<name>A0ABN7ID96_9BURK</name>
<dbReference type="PRINTS" id="PR00081">
    <property type="entry name" value="GDHRDH"/>
</dbReference>
<comment type="similarity">
    <text evidence="1">Belongs to the short-chain dehydrogenases/reductases (SDR) family.</text>
</comment>
<dbReference type="EC" id="1.1.1.385" evidence="3"/>
<keyword evidence="4" id="KW-1185">Reference proteome</keyword>
<dbReference type="Gene3D" id="3.40.50.720">
    <property type="entry name" value="NAD(P)-binding Rossmann-like Domain"/>
    <property type="match status" value="1"/>
</dbReference>
<organism evidence="3 4">
    <name type="scientific">Paraburkholderia hiiakae</name>
    <dbReference type="NCBI Taxonomy" id="1081782"/>
    <lineage>
        <taxon>Bacteria</taxon>
        <taxon>Pseudomonadati</taxon>
        <taxon>Pseudomonadota</taxon>
        <taxon>Betaproteobacteria</taxon>
        <taxon>Burkholderiales</taxon>
        <taxon>Burkholderiaceae</taxon>
        <taxon>Paraburkholderia</taxon>
    </lineage>
</organism>
<dbReference type="InterPro" id="IPR020904">
    <property type="entry name" value="Sc_DH/Rdtase_CS"/>
</dbReference>
<dbReference type="PROSITE" id="PS00061">
    <property type="entry name" value="ADH_SHORT"/>
    <property type="match status" value="1"/>
</dbReference>
<dbReference type="RefSeq" id="WP_201700309.1">
    <property type="nucleotide sequence ID" value="NZ_CAJHCQ010000027.1"/>
</dbReference>
<dbReference type="EMBL" id="CAJHCQ010000027">
    <property type="protein sequence ID" value="CAD6559457.1"/>
    <property type="molecule type" value="Genomic_DNA"/>
</dbReference>
<dbReference type="GO" id="GO:0016491">
    <property type="term" value="F:oxidoreductase activity"/>
    <property type="evidence" value="ECO:0007669"/>
    <property type="project" value="UniProtKB-KW"/>
</dbReference>
<keyword evidence="2 3" id="KW-0560">Oxidoreductase</keyword>
<reference evidence="3 4" key="1">
    <citation type="submission" date="2020-10" db="EMBL/GenBank/DDBJ databases">
        <authorList>
            <person name="Peeters C."/>
        </authorList>
    </citation>
    <scope>NUCLEOTIDE SEQUENCE [LARGE SCALE GENOMIC DNA]</scope>
    <source>
        <strain evidence="3 4">LMG 27952</strain>
    </source>
</reference>
<proteinExistence type="inferred from homology"/>
<evidence type="ECO:0000313" key="3">
    <source>
        <dbReference type="EMBL" id="CAD6559457.1"/>
    </source>
</evidence>
<dbReference type="InterPro" id="IPR002347">
    <property type="entry name" value="SDR_fam"/>
</dbReference>
<dbReference type="Proteomes" id="UP000656319">
    <property type="component" value="Unassembled WGS sequence"/>
</dbReference>
<dbReference type="Pfam" id="PF13561">
    <property type="entry name" value="adh_short_C2"/>
    <property type="match status" value="1"/>
</dbReference>
<dbReference type="PRINTS" id="PR00080">
    <property type="entry name" value="SDRFAMILY"/>
</dbReference>
<comment type="caution">
    <text evidence="3">The sequence shown here is derived from an EMBL/GenBank/DDBJ whole genome shotgun (WGS) entry which is preliminary data.</text>
</comment>
<dbReference type="SUPFAM" id="SSF51735">
    <property type="entry name" value="NAD(P)-binding Rossmann-fold domains"/>
    <property type="match status" value="1"/>
</dbReference>
<accession>A0ABN7ID96</accession>
<gene>
    <name evidence="3" type="primary">bacC_6</name>
    <name evidence="3" type="ORF">LMG27952_06868</name>
</gene>
<dbReference type="CDD" id="cd05233">
    <property type="entry name" value="SDR_c"/>
    <property type="match status" value="1"/>
</dbReference>
<protein>
    <submittedName>
        <fullName evidence="3">Dihydroanticapsin 7-dehydrogenase</fullName>
        <ecNumber evidence="3">1.1.1.385</ecNumber>
    </submittedName>
</protein>
<dbReference type="PANTHER" id="PTHR43008:SF4">
    <property type="entry name" value="CHAIN DEHYDROGENASE, PUTATIVE (AFU_ORTHOLOGUE AFUA_4G08710)-RELATED"/>
    <property type="match status" value="1"/>
</dbReference>
<sequence>MNVTELLDMNGRVGCVTGAASGLGFAMAEALAEAGAHVVMTDVDAPGLDAAAARLRAAGLSVDTEVLDVSHLDALERVVDGIVARHGRLDAMFANAGISAGPGFAFGDAGRIGQIDLDHWRHVLDVNLTAATWSIKAAAKHMIAQQGGRIVVTASIGGIRAEPFVGYAYAATKSAMLNVVRQAAVDLAPHNVLVNAIAPGPFLTNIAGGRLHREPLIAAQFASAVPLRRLASPDEIKGLALLLASPAGSFITGTVIPVDGGATAAV</sequence>